<comment type="subunit">
    <text evidence="7">The complex comprises the extracytoplasmic solute receptor protein and the two transmembrane proteins.</text>
</comment>
<dbReference type="PANTHER" id="PTHR33362">
    <property type="entry name" value="SIALIC ACID TRAP TRANSPORTER PERMEASE PROTEIN SIAT-RELATED"/>
    <property type="match status" value="1"/>
</dbReference>
<evidence type="ECO:0000256" key="2">
    <source>
        <dbReference type="ARBA" id="ARBA00022475"/>
    </source>
</evidence>
<dbReference type="InterPro" id="IPR004681">
    <property type="entry name" value="TRAP_DctM"/>
</dbReference>
<keyword evidence="3 7" id="KW-0997">Cell inner membrane</keyword>
<dbReference type="OrthoDB" id="9785600at2"/>
<dbReference type="Pfam" id="PF06808">
    <property type="entry name" value="DctM"/>
    <property type="match status" value="1"/>
</dbReference>
<feature type="transmembrane region" description="Helical" evidence="7">
    <location>
        <begin position="33"/>
        <end position="55"/>
    </location>
</feature>
<evidence type="ECO:0000256" key="4">
    <source>
        <dbReference type="ARBA" id="ARBA00022692"/>
    </source>
</evidence>
<evidence type="ECO:0000313" key="10">
    <source>
        <dbReference type="Proteomes" id="UP000244223"/>
    </source>
</evidence>
<feature type="transmembrane region" description="Helical" evidence="7">
    <location>
        <begin position="369"/>
        <end position="395"/>
    </location>
</feature>
<keyword evidence="4 7" id="KW-0812">Transmembrane</keyword>
<dbReference type="Proteomes" id="UP000244223">
    <property type="component" value="Unassembled WGS sequence"/>
</dbReference>
<comment type="subcellular location">
    <subcellularLocation>
        <location evidence="1 7">Cell inner membrane</location>
        <topology evidence="1 7">Multi-pass membrane protein</topology>
    </subcellularLocation>
</comment>
<comment type="function">
    <text evidence="7">Part of the tripartite ATP-independent periplasmic (TRAP) transport system.</text>
</comment>
<evidence type="ECO:0000256" key="6">
    <source>
        <dbReference type="ARBA" id="ARBA00023136"/>
    </source>
</evidence>
<proteinExistence type="inferred from homology"/>
<feature type="transmembrane region" description="Helical" evidence="7">
    <location>
        <begin position="183"/>
        <end position="207"/>
    </location>
</feature>
<dbReference type="AlphaFoldDB" id="A0A2T5J2T0"/>
<feature type="transmembrane region" description="Helical" evidence="7">
    <location>
        <begin position="147"/>
        <end position="171"/>
    </location>
</feature>
<protein>
    <recommendedName>
        <fullName evidence="7">TRAP transporter large permease protein</fullName>
    </recommendedName>
</protein>
<accession>A0A2T5J2T0</accession>
<feature type="transmembrane region" description="Helical" evidence="7">
    <location>
        <begin position="327"/>
        <end position="357"/>
    </location>
</feature>
<dbReference type="EMBL" id="QAON01000002">
    <property type="protein sequence ID" value="PTQ90722.1"/>
    <property type="molecule type" value="Genomic_DNA"/>
</dbReference>
<dbReference type="GO" id="GO:0005886">
    <property type="term" value="C:plasma membrane"/>
    <property type="evidence" value="ECO:0007669"/>
    <property type="project" value="UniProtKB-SubCell"/>
</dbReference>
<keyword evidence="2" id="KW-1003">Cell membrane</keyword>
<keyword evidence="6 7" id="KW-0472">Membrane</keyword>
<dbReference type="PANTHER" id="PTHR33362:SF7">
    <property type="entry name" value="SLL1103 PROTEIN"/>
    <property type="match status" value="1"/>
</dbReference>
<keyword evidence="5 7" id="KW-1133">Transmembrane helix</keyword>
<sequence>MTGDWGWLAPLMFLSLFLLLLTGYPVAFVLAAVGLIFGAIGVLVGALPIELVQAVPERLFGIMRNETLMAIPFFTLMGLILEKSQLAEDLLDAINQLFGRLRGGLAFAVILVGALLAATTGVVAASVMAMGLISLPMMMRQGYSPAISSGVIMASGTLAQIIPPSLVLIVLADTLTVPVGDMYLGAMYPSLALVALFALFIGGLAIIKPELLPAQQQTRQAIQWRKLLAALVPPLVLIFLVLGTIFIGLATPTEAGAMGAAGALVLALVKRRLSASLLHQALDNTAKLTSFVMFILVGSSLFALVFRALNGDVWVEHLFDKLPAGEIAFLLVVNLMVFGLGMFLDFFEIVFIVVPLLVPIIHKLNIDPVWFGVLLAMNLQTSFLTPPFGFSLFYLRSVAPKELNTSHLYKGAVPFIVLQLVMVVVLMMYPELVRHESSESTTFNNSQDLSDVGGQAASADEAIRLMQEIAKEYQGK</sequence>
<feature type="transmembrane region" description="Helical" evidence="7">
    <location>
        <begin position="67"/>
        <end position="86"/>
    </location>
</feature>
<feature type="domain" description="TRAP C4-dicarboxylate transport system permease DctM subunit" evidence="8">
    <location>
        <begin position="13"/>
        <end position="432"/>
    </location>
</feature>
<feature type="transmembrane region" description="Helical" evidence="7">
    <location>
        <begin position="106"/>
        <end position="135"/>
    </location>
</feature>
<evidence type="ECO:0000313" key="9">
    <source>
        <dbReference type="EMBL" id="PTQ90722.1"/>
    </source>
</evidence>
<evidence type="ECO:0000256" key="3">
    <source>
        <dbReference type="ARBA" id="ARBA00022519"/>
    </source>
</evidence>
<evidence type="ECO:0000259" key="8">
    <source>
        <dbReference type="Pfam" id="PF06808"/>
    </source>
</evidence>
<feature type="transmembrane region" description="Helical" evidence="7">
    <location>
        <begin position="7"/>
        <end position="27"/>
    </location>
</feature>
<keyword evidence="10" id="KW-1185">Reference proteome</keyword>
<name>A0A2T5J2T0_9GAMM</name>
<keyword evidence="7" id="KW-0813">Transport</keyword>
<organism evidence="9 10">
    <name type="scientific">Agitococcus lubricus</name>
    <dbReference type="NCBI Taxonomy" id="1077255"/>
    <lineage>
        <taxon>Bacteria</taxon>
        <taxon>Pseudomonadati</taxon>
        <taxon>Pseudomonadota</taxon>
        <taxon>Gammaproteobacteria</taxon>
        <taxon>Moraxellales</taxon>
        <taxon>Moraxellaceae</taxon>
        <taxon>Agitococcus</taxon>
    </lineage>
</organism>
<evidence type="ECO:0000256" key="5">
    <source>
        <dbReference type="ARBA" id="ARBA00022989"/>
    </source>
</evidence>
<feature type="transmembrane region" description="Helical" evidence="7">
    <location>
        <begin position="407"/>
        <end position="429"/>
    </location>
</feature>
<dbReference type="InterPro" id="IPR010656">
    <property type="entry name" value="DctM"/>
</dbReference>
<evidence type="ECO:0000256" key="1">
    <source>
        <dbReference type="ARBA" id="ARBA00004429"/>
    </source>
</evidence>
<dbReference type="PIRSF" id="PIRSF006066">
    <property type="entry name" value="HI0050"/>
    <property type="match status" value="1"/>
</dbReference>
<dbReference type="NCBIfam" id="TIGR00786">
    <property type="entry name" value="dctM"/>
    <property type="match status" value="1"/>
</dbReference>
<reference evidence="9 10" key="1">
    <citation type="submission" date="2018-04" db="EMBL/GenBank/DDBJ databases">
        <title>Genomic Encyclopedia of Archaeal and Bacterial Type Strains, Phase II (KMG-II): from individual species to whole genera.</title>
        <authorList>
            <person name="Goeker M."/>
        </authorList>
    </citation>
    <scope>NUCLEOTIDE SEQUENCE [LARGE SCALE GENOMIC DNA]</scope>
    <source>
        <strain evidence="9 10">DSM 5822</strain>
    </source>
</reference>
<evidence type="ECO:0000256" key="7">
    <source>
        <dbReference type="RuleBase" id="RU369079"/>
    </source>
</evidence>
<comment type="similarity">
    <text evidence="7">Belongs to the TRAP transporter large permease family.</text>
</comment>
<dbReference type="RefSeq" id="WP_107864567.1">
    <property type="nucleotide sequence ID" value="NZ_QAON01000002.1"/>
</dbReference>
<gene>
    <name evidence="9" type="ORF">C8N29_102122</name>
</gene>
<comment type="caution">
    <text evidence="9">The sequence shown here is derived from an EMBL/GenBank/DDBJ whole genome shotgun (WGS) entry which is preliminary data.</text>
</comment>
<feature type="transmembrane region" description="Helical" evidence="7">
    <location>
        <begin position="227"/>
        <end position="249"/>
    </location>
</feature>
<dbReference type="GO" id="GO:0022857">
    <property type="term" value="F:transmembrane transporter activity"/>
    <property type="evidence" value="ECO:0007669"/>
    <property type="project" value="UniProtKB-UniRule"/>
</dbReference>
<feature type="transmembrane region" description="Helical" evidence="7">
    <location>
        <begin position="285"/>
        <end position="307"/>
    </location>
</feature>